<dbReference type="OrthoDB" id="3190691at2"/>
<gene>
    <name evidence="2" type="ORF">C8E87_1822</name>
</gene>
<proteinExistence type="predicted"/>
<dbReference type="SUPFAM" id="SSF56281">
    <property type="entry name" value="Metallo-hydrolase/oxidoreductase"/>
    <property type="match status" value="1"/>
</dbReference>
<dbReference type="InterPro" id="IPR050114">
    <property type="entry name" value="UPF0173_UPF0282_UlaG_hydrolase"/>
</dbReference>
<sequence length="214" mass="22253">MRLTKHAHATVVIEDAGQRILIDPGTFTPDAAELLASATSVLVTHEHFDHFAVDDVRAALAARPDLRVWGPAPVAAALGETGDGRVATVTSGDVLDVAGIEVRVFGGDHAQIHDGITVPHNVGYLVGGRVFHPGDSYAVPPAPVDTLLVPAGGPWVKVGEAIDFIAAVAPRRTVQIHDVMLSEIGRASTAMFLGEKGLTGTPMLVLGSGESVEI</sequence>
<organism evidence="2 3">
    <name type="scientific">Paractinoplanes brasiliensis</name>
    <dbReference type="NCBI Taxonomy" id="52695"/>
    <lineage>
        <taxon>Bacteria</taxon>
        <taxon>Bacillati</taxon>
        <taxon>Actinomycetota</taxon>
        <taxon>Actinomycetes</taxon>
        <taxon>Micromonosporales</taxon>
        <taxon>Micromonosporaceae</taxon>
        <taxon>Paractinoplanes</taxon>
    </lineage>
</organism>
<dbReference type="Pfam" id="PF13483">
    <property type="entry name" value="Lactamase_B_3"/>
    <property type="match status" value="1"/>
</dbReference>
<dbReference type="EMBL" id="SNWR01000001">
    <property type="protein sequence ID" value="TDO38175.1"/>
    <property type="molecule type" value="Genomic_DNA"/>
</dbReference>
<dbReference type="RefSeq" id="WP_133872696.1">
    <property type="nucleotide sequence ID" value="NZ_BOMD01000115.1"/>
</dbReference>
<dbReference type="Proteomes" id="UP000294901">
    <property type="component" value="Unassembled WGS sequence"/>
</dbReference>
<dbReference type="SMART" id="SM00849">
    <property type="entry name" value="Lactamase_B"/>
    <property type="match status" value="1"/>
</dbReference>
<protein>
    <submittedName>
        <fullName evidence="2">L-ascorbate metabolism protein UlaG (Beta-lactamase superfamily)</fullName>
    </submittedName>
</protein>
<dbReference type="AlphaFoldDB" id="A0A4R6JU50"/>
<evidence type="ECO:0000313" key="2">
    <source>
        <dbReference type="EMBL" id="TDO38175.1"/>
    </source>
</evidence>
<reference evidence="2 3" key="1">
    <citation type="submission" date="2019-03" db="EMBL/GenBank/DDBJ databases">
        <title>Sequencing the genomes of 1000 actinobacteria strains.</title>
        <authorList>
            <person name="Klenk H.-P."/>
        </authorList>
    </citation>
    <scope>NUCLEOTIDE SEQUENCE [LARGE SCALE GENOMIC DNA]</scope>
    <source>
        <strain evidence="2 3">DSM 43805</strain>
    </source>
</reference>
<dbReference type="PANTHER" id="PTHR43546:SF3">
    <property type="entry name" value="UPF0173 METAL-DEPENDENT HYDROLASE MJ1163"/>
    <property type="match status" value="1"/>
</dbReference>
<dbReference type="InterPro" id="IPR036866">
    <property type="entry name" value="RibonucZ/Hydroxyglut_hydro"/>
</dbReference>
<keyword evidence="3" id="KW-1185">Reference proteome</keyword>
<dbReference type="PANTHER" id="PTHR43546">
    <property type="entry name" value="UPF0173 METAL-DEPENDENT HYDROLASE MJ1163-RELATED"/>
    <property type="match status" value="1"/>
</dbReference>
<dbReference type="InterPro" id="IPR001279">
    <property type="entry name" value="Metallo-B-lactamas"/>
</dbReference>
<comment type="caution">
    <text evidence="2">The sequence shown here is derived from an EMBL/GenBank/DDBJ whole genome shotgun (WGS) entry which is preliminary data.</text>
</comment>
<evidence type="ECO:0000313" key="3">
    <source>
        <dbReference type="Proteomes" id="UP000294901"/>
    </source>
</evidence>
<dbReference type="Gene3D" id="3.60.15.10">
    <property type="entry name" value="Ribonuclease Z/Hydroxyacylglutathione hydrolase-like"/>
    <property type="match status" value="1"/>
</dbReference>
<accession>A0A4R6JU50</accession>
<feature type="domain" description="Metallo-beta-lactamase" evidence="1">
    <location>
        <begin position="7"/>
        <end position="177"/>
    </location>
</feature>
<name>A0A4R6JU50_9ACTN</name>
<evidence type="ECO:0000259" key="1">
    <source>
        <dbReference type="SMART" id="SM00849"/>
    </source>
</evidence>